<reference evidence="2 3" key="1">
    <citation type="submission" date="2017-02" db="EMBL/GenBank/DDBJ databases">
        <authorList>
            <person name="Peterson S.W."/>
        </authorList>
    </citation>
    <scope>NUCLEOTIDE SEQUENCE [LARGE SCALE GENOMIC DNA]</scope>
    <source>
        <strain evidence="2 3">DSM 18108</strain>
    </source>
</reference>
<evidence type="ECO:0000313" key="2">
    <source>
        <dbReference type="EMBL" id="SKC97604.1"/>
    </source>
</evidence>
<organism evidence="2 3">
    <name type="scientific">Chitinophaga ginsengisegetis</name>
    <dbReference type="NCBI Taxonomy" id="393003"/>
    <lineage>
        <taxon>Bacteria</taxon>
        <taxon>Pseudomonadati</taxon>
        <taxon>Bacteroidota</taxon>
        <taxon>Chitinophagia</taxon>
        <taxon>Chitinophagales</taxon>
        <taxon>Chitinophagaceae</taxon>
        <taxon>Chitinophaga</taxon>
    </lineage>
</organism>
<evidence type="ECO:0000256" key="1">
    <source>
        <dbReference type="SAM" id="SignalP"/>
    </source>
</evidence>
<dbReference type="EMBL" id="FUZZ01000001">
    <property type="protein sequence ID" value="SKC97604.1"/>
    <property type="molecule type" value="Genomic_DNA"/>
</dbReference>
<evidence type="ECO:0008006" key="4">
    <source>
        <dbReference type="Google" id="ProtNLM"/>
    </source>
</evidence>
<name>A0A1T5NBA3_9BACT</name>
<dbReference type="Proteomes" id="UP000190166">
    <property type="component" value="Unassembled WGS sequence"/>
</dbReference>
<protein>
    <recommendedName>
        <fullName evidence="4">DUF4252 domain-containing protein</fullName>
    </recommendedName>
</protein>
<accession>A0A1T5NBA3</accession>
<dbReference type="STRING" id="393003.SAMN05660461_0959"/>
<feature type="signal peptide" evidence="1">
    <location>
        <begin position="1"/>
        <end position="20"/>
    </location>
</feature>
<gene>
    <name evidence="2" type="ORF">SAMN05660461_0959</name>
</gene>
<evidence type="ECO:0000313" key="3">
    <source>
        <dbReference type="Proteomes" id="UP000190166"/>
    </source>
</evidence>
<dbReference type="RefSeq" id="WP_079468259.1">
    <property type="nucleotide sequence ID" value="NZ_FUZZ01000001.1"/>
</dbReference>
<proteinExistence type="predicted"/>
<sequence>MKAHYIILFILSLSFNLAFGQGNNSGKAEDSFVDAYFTSYAKMPGYNAQTMGEAMIKRLSGKGSWKHPSIARIMKQVKTYKNLSLPVSLQFTNTMIEQLDQDVRKDGRYDQYYRKVTGESIVIIYTRGKPTIKEIAVVSVAWGHLTVSSFIGDQIDLESVRALSENR</sequence>
<keyword evidence="3" id="KW-1185">Reference proteome</keyword>
<feature type="chain" id="PRO_5012979099" description="DUF4252 domain-containing protein" evidence="1">
    <location>
        <begin position="21"/>
        <end position="167"/>
    </location>
</feature>
<keyword evidence="1" id="KW-0732">Signal</keyword>
<dbReference type="AlphaFoldDB" id="A0A1T5NBA3"/>